<protein>
    <submittedName>
        <fullName evidence="1">Uncharacterized protein</fullName>
    </submittedName>
</protein>
<reference evidence="1" key="1">
    <citation type="submission" date="2023-06" db="EMBL/GenBank/DDBJ databases">
        <authorList>
            <consortium name="Lawrence Berkeley National Laboratory"/>
            <person name="Ahrendt S."/>
            <person name="Sahu N."/>
            <person name="Indic B."/>
            <person name="Wong-Bajracharya J."/>
            <person name="Merenyi Z."/>
            <person name="Ke H.-M."/>
            <person name="Monk M."/>
            <person name="Kocsube S."/>
            <person name="Drula E."/>
            <person name="Lipzen A."/>
            <person name="Balint B."/>
            <person name="Henrissat B."/>
            <person name="Andreopoulos B."/>
            <person name="Martin F.M."/>
            <person name="Harder C.B."/>
            <person name="Rigling D."/>
            <person name="Ford K.L."/>
            <person name="Foster G.D."/>
            <person name="Pangilinan J."/>
            <person name="Papanicolaou A."/>
            <person name="Barry K."/>
            <person name="LaButti K."/>
            <person name="Viragh M."/>
            <person name="Koriabine M."/>
            <person name="Yan M."/>
            <person name="Riley R."/>
            <person name="Champramary S."/>
            <person name="Plett K.L."/>
            <person name="Tsai I.J."/>
            <person name="Slot J."/>
            <person name="Sipos G."/>
            <person name="Plett J."/>
            <person name="Nagy L.G."/>
            <person name="Grigoriev I.V."/>
        </authorList>
    </citation>
    <scope>NUCLEOTIDE SEQUENCE</scope>
    <source>
        <strain evidence="1">HWK02</strain>
    </source>
</reference>
<evidence type="ECO:0000313" key="1">
    <source>
        <dbReference type="EMBL" id="KAK0492280.1"/>
    </source>
</evidence>
<name>A0AA39PXB5_9AGAR</name>
<sequence length="217" mass="24318">MPRTIHHRGVTSWDSTMIQIRKEGRRGMRIYVECGIACVLADVKMTSAVHRWADCNRILEVGKVVQVGEVAKVEEGGEKRYDVIADDIANATSYGLNASPRSSNIVFLRSKALLYPKHDVLLDMLSKPTQDVVNFHVRKVQAVYFNGNFFSAYAGITSSNDSKRMDSGYEGEPGDTRILKALLSAELRIDGEWFSYRDNGDASSLLKDQHLVVNARY</sequence>
<gene>
    <name evidence="1" type="ORF">EDD18DRAFT_1109035</name>
</gene>
<dbReference type="AlphaFoldDB" id="A0AA39PXB5"/>
<organism evidence="1 2">
    <name type="scientific">Armillaria luteobubalina</name>
    <dbReference type="NCBI Taxonomy" id="153913"/>
    <lineage>
        <taxon>Eukaryota</taxon>
        <taxon>Fungi</taxon>
        <taxon>Dikarya</taxon>
        <taxon>Basidiomycota</taxon>
        <taxon>Agaricomycotina</taxon>
        <taxon>Agaricomycetes</taxon>
        <taxon>Agaricomycetidae</taxon>
        <taxon>Agaricales</taxon>
        <taxon>Marasmiineae</taxon>
        <taxon>Physalacriaceae</taxon>
        <taxon>Armillaria</taxon>
    </lineage>
</organism>
<keyword evidence="2" id="KW-1185">Reference proteome</keyword>
<evidence type="ECO:0000313" key="2">
    <source>
        <dbReference type="Proteomes" id="UP001175228"/>
    </source>
</evidence>
<dbReference type="Proteomes" id="UP001175228">
    <property type="component" value="Unassembled WGS sequence"/>
</dbReference>
<proteinExistence type="predicted"/>
<comment type="caution">
    <text evidence="1">The sequence shown here is derived from an EMBL/GenBank/DDBJ whole genome shotgun (WGS) entry which is preliminary data.</text>
</comment>
<dbReference type="EMBL" id="JAUEPU010000030">
    <property type="protein sequence ID" value="KAK0492280.1"/>
    <property type="molecule type" value="Genomic_DNA"/>
</dbReference>
<accession>A0AA39PXB5</accession>